<dbReference type="NCBIfam" id="TIGR00765">
    <property type="entry name" value="yihY_not_rbn"/>
    <property type="match status" value="1"/>
</dbReference>
<sequence>MKSYRKLYKKGKEISQEVTDDHVGAYAAQSAFFFMLCLIPIILLLITMVQYTPVTKADVMTAVIRVFPSSVDSLITSIVNQVYNQSSGIIPVTVIVALWSAGKGVLAMTGGLNCVYNCRETRNYLVLRIRATLYTVMFILVIIFLLVLSVFGNTLNIFIAEHIPILSGLADWLIRTRVYIMPVVLVVFSLLIYKFLPNRKDSLKKQIPGAVFAAIGWMIVSWIFSVYVDIFKGFSDMYGSLTTIVLIMLWMYFCMYSILLGGEINILMYDKILTGSSGKKARS</sequence>
<comment type="subcellular location">
    <subcellularLocation>
        <location evidence="1">Cell membrane</location>
        <topology evidence="1">Multi-pass membrane protein</topology>
    </subcellularLocation>
</comment>
<evidence type="ECO:0000313" key="7">
    <source>
        <dbReference type="EMBL" id="EEG74526.1"/>
    </source>
</evidence>
<dbReference type="AlphaFoldDB" id="C0BZE8"/>
<evidence type="ECO:0000313" key="8">
    <source>
        <dbReference type="Proteomes" id="UP000004893"/>
    </source>
</evidence>
<dbReference type="PIRSF" id="PIRSF035875">
    <property type="entry name" value="RNase_BN"/>
    <property type="match status" value="1"/>
</dbReference>
<dbReference type="PANTHER" id="PTHR30213">
    <property type="entry name" value="INNER MEMBRANE PROTEIN YHJD"/>
    <property type="match status" value="1"/>
</dbReference>
<feature type="transmembrane region" description="Helical" evidence="6">
    <location>
        <begin position="31"/>
        <end position="51"/>
    </location>
</feature>
<accession>C0BZE8</accession>
<keyword evidence="2" id="KW-1003">Cell membrane</keyword>
<dbReference type="STRING" id="553973.CLOHYLEM_05188"/>
<evidence type="ECO:0000256" key="3">
    <source>
        <dbReference type="ARBA" id="ARBA00022692"/>
    </source>
</evidence>
<protein>
    <submittedName>
        <fullName evidence="7">YihY family protein</fullName>
    </submittedName>
</protein>
<dbReference type="RefSeq" id="WP_006442525.1">
    <property type="nucleotide sequence ID" value="NZ_CP036524.1"/>
</dbReference>
<evidence type="ECO:0000256" key="6">
    <source>
        <dbReference type="SAM" id="Phobius"/>
    </source>
</evidence>
<evidence type="ECO:0000256" key="4">
    <source>
        <dbReference type="ARBA" id="ARBA00022989"/>
    </source>
</evidence>
<name>C0BZE8_9FIRM</name>
<feature type="transmembrane region" description="Helical" evidence="6">
    <location>
        <begin position="240"/>
        <end position="261"/>
    </location>
</feature>
<dbReference type="GO" id="GO:0005886">
    <property type="term" value="C:plasma membrane"/>
    <property type="evidence" value="ECO:0007669"/>
    <property type="project" value="UniProtKB-SubCell"/>
</dbReference>
<gene>
    <name evidence="7" type="ORF">CLOHYLEM_05188</name>
</gene>
<proteinExistence type="predicted"/>
<keyword evidence="8" id="KW-1185">Reference proteome</keyword>
<organism evidence="7 8">
    <name type="scientific">[Clostridium] hylemonae DSM 15053</name>
    <dbReference type="NCBI Taxonomy" id="553973"/>
    <lineage>
        <taxon>Bacteria</taxon>
        <taxon>Bacillati</taxon>
        <taxon>Bacillota</taxon>
        <taxon>Clostridia</taxon>
        <taxon>Lachnospirales</taxon>
        <taxon>Lachnospiraceae</taxon>
    </lineage>
</organism>
<dbReference type="Pfam" id="PF03631">
    <property type="entry name" value="Virul_fac_BrkB"/>
    <property type="match status" value="1"/>
</dbReference>
<dbReference type="OrthoDB" id="9775903at2"/>
<dbReference type="PANTHER" id="PTHR30213:SF0">
    <property type="entry name" value="UPF0761 MEMBRANE PROTEIN YIHY"/>
    <property type="match status" value="1"/>
</dbReference>
<evidence type="ECO:0000256" key="5">
    <source>
        <dbReference type="ARBA" id="ARBA00023136"/>
    </source>
</evidence>
<keyword evidence="5 6" id="KW-0472">Membrane</keyword>
<keyword evidence="3 6" id="KW-0812">Transmembrane</keyword>
<dbReference type="InterPro" id="IPR017039">
    <property type="entry name" value="Virul_fac_BrkB"/>
</dbReference>
<comment type="caution">
    <text evidence="7">The sequence shown here is derived from an EMBL/GenBank/DDBJ whole genome shotgun (WGS) entry which is preliminary data.</text>
</comment>
<dbReference type="HOGENOM" id="CLU_045539_4_4_9"/>
<feature type="transmembrane region" description="Helical" evidence="6">
    <location>
        <begin position="179"/>
        <end position="196"/>
    </location>
</feature>
<feature type="transmembrane region" description="Helical" evidence="6">
    <location>
        <begin position="89"/>
        <end position="112"/>
    </location>
</feature>
<dbReference type="eggNOG" id="COG1295">
    <property type="taxonomic scope" value="Bacteria"/>
</dbReference>
<evidence type="ECO:0000256" key="1">
    <source>
        <dbReference type="ARBA" id="ARBA00004651"/>
    </source>
</evidence>
<dbReference type="Proteomes" id="UP000004893">
    <property type="component" value="Unassembled WGS sequence"/>
</dbReference>
<feature type="transmembrane region" description="Helical" evidence="6">
    <location>
        <begin position="133"/>
        <end position="159"/>
    </location>
</feature>
<dbReference type="EMBL" id="ABYI02000019">
    <property type="protein sequence ID" value="EEG74526.1"/>
    <property type="molecule type" value="Genomic_DNA"/>
</dbReference>
<keyword evidence="4 6" id="KW-1133">Transmembrane helix</keyword>
<reference evidence="7" key="1">
    <citation type="submission" date="2009-02" db="EMBL/GenBank/DDBJ databases">
        <authorList>
            <person name="Fulton L."/>
            <person name="Clifton S."/>
            <person name="Fulton B."/>
            <person name="Xu J."/>
            <person name="Minx P."/>
            <person name="Pepin K.H."/>
            <person name="Johnson M."/>
            <person name="Bhonagiri V."/>
            <person name="Nash W.E."/>
            <person name="Mardis E.R."/>
            <person name="Wilson R.K."/>
        </authorList>
    </citation>
    <scope>NUCLEOTIDE SEQUENCE [LARGE SCALE GENOMIC DNA]</scope>
    <source>
        <strain evidence="7">DSM 15053</strain>
    </source>
</reference>
<feature type="transmembrane region" description="Helical" evidence="6">
    <location>
        <begin position="208"/>
        <end position="228"/>
    </location>
</feature>
<evidence type="ECO:0000256" key="2">
    <source>
        <dbReference type="ARBA" id="ARBA00022475"/>
    </source>
</evidence>
<reference evidence="7" key="2">
    <citation type="submission" date="2013-06" db="EMBL/GenBank/DDBJ databases">
        <title>Draft genome sequence of Clostridium hylemonae (DSM 15053).</title>
        <authorList>
            <person name="Sudarsanam P."/>
            <person name="Ley R."/>
            <person name="Guruge J."/>
            <person name="Turnbaugh P.J."/>
            <person name="Mahowald M."/>
            <person name="Liep D."/>
            <person name="Gordon J."/>
        </authorList>
    </citation>
    <scope>NUCLEOTIDE SEQUENCE</scope>
    <source>
        <strain evidence="7">DSM 15053</strain>
    </source>
</reference>